<feature type="compositionally biased region" description="Low complexity" evidence="1">
    <location>
        <begin position="461"/>
        <end position="473"/>
    </location>
</feature>
<protein>
    <submittedName>
        <fullName evidence="2">Uncharacterized protein</fullName>
    </submittedName>
</protein>
<feature type="compositionally biased region" description="Low complexity" evidence="1">
    <location>
        <begin position="567"/>
        <end position="590"/>
    </location>
</feature>
<feature type="non-terminal residue" evidence="2">
    <location>
        <position position="1"/>
    </location>
</feature>
<feature type="region of interest" description="Disordered" evidence="1">
    <location>
        <begin position="442"/>
        <end position="598"/>
    </location>
</feature>
<evidence type="ECO:0000256" key="1">
    <source>
        <dbReference type="SAM" id="MobiDB-lite"/>
    </source>
</evidence>
<feature type="compositionally biased region" description="Low complexity" evidence="1">
    <location>
        <begin position="801"/>
        <end position="814"/>
    </location>
</feature>
<feature type="compositionally biased region" description="Low complexity" evidence="1">
    <location>
        <begin position="529"/>
        <end position="550"/>
    </location>
</feature>
<feature type="region of interest" description="Disordered" evidence="1">
    <location>
        <begin position="614"/>
        <end position="713"/>
    </location>
</feature>
<feature type="compositionally biased region" description="Low complexity" evidence="1">
    <location>
        <begin position="638"/>
        <end position="671"/>
    </location>
</feature>
<gene>
    <name evidence="2" type="ORF">DUNSADRAFT_15080</name>
</gene>
<feature type="compositionally biased region" description="Polar residues" evidence="1">
    <location>
        <begin position="15"/>
        <end position="34"/>
    </location>
</feature>
<feature type="compositionally biased region" description="Low complexity" evidence="1">
    <location>
        <begin position="682"/>
        <end position="692"/>
    </location>
</feature>
<dbReference type="EMBL" id="MU070083">
    <property type="protein sequence ID" value="KAF5830061.1"/>
    <property type="molecule type" value="Genomic_DNA"/>
</dbReference>
<dbReference type="Proteomes" id="UP000815325">
    <property type="component" value="Unassembled WGS sequence"/>
</dbReference>
<organism evidence="2 3">
    <name type="scientific">Dunaliella salina</name>
    <name type="common">Green alga</name>
    <name type="synonym">Protococcus salinus</name>
    <dbReference type="NCBI Taxonomy" id="3046"/>
    <lineage>
        <taxon>Eukaryota</taxon>
        <taxon>Viridiplantae</taxon>
        <taxon>Chlorophyta</taxon>
        <taxon>core chlorophytes</taxon>
        <taxon>Chlorophyceae</taxon>
        <taxon>CS clade</taxon>
        <taxon>Chlamydomonadales</taxon>
        <taxon>Dunaliellaceae</taxon>
        <taxon>Dunaliella</taxon>
    </lineage>
</organism>
<evidence type="ECO:0000313" key="3">
    <source>
        <dbReference type="Proteomes" id="UP000815325"/>
    </source>
</evidence>
<name>A0ABQ7G624_DUNSA</name>
<proteinExistence type="predicted"/>
<reference evidence="2" key="1">
    <citation type="submission" date="2017-08" db="EMBL/GenBank/DDBJ databases">
        <authorList>
            <person name="Polle J.E."/>
            <person name="Barry K."/>
            <person name="Cushman J."/>
            <person name="Schmutz J."/>
            <person name="Tran D."/>
            <person name="Hathwaick L.T."/>
            <person name="Yim W.C."/>
            <person name="Jenkins J."/>
            <person name="Mckie-Krisberg Z.M."/>
            <person name="Prochnik S."/>
            <person name="Lindquist E."/>
            <person name="Dockter R.B."/>
            <person name="Adam C."/>
            <person name="Molina H."/>
            <person name="Bunkerborg J."/>
            <person name="Jin E."/>
            <person name="Buchheim M."/>
            <person name="Magnuson J."/>
        </authorList>
    </citation>
    <scope>NUCLEOTIDE SEQUENCE</scope>
    <source>
        <strain evidence="2">CCAP 19/18</strain>
    </source>
</reference>
<feature type="region of interest" description="Disordered" evidence="1">
    <location>
        <begin position="743"/>
        <end position="814"/>
    </location>
</feature>
<comment type="caution">
    <text evidence="2">The sequence shown here is derived from an EMBL/GenBank/DDBJ whole genome shotgun (WGS) entry which is preliminary data.</text>
</comment>
<keyword evidence="3" id="KW-1185">Reference proteome</keyword>
<sequence length="848" mass="84162">TSVPPSPINLHRVDANTSSRLSPISSAPEGDTNQNRLAYGAHSHGLALLFGAPSPLSSASQAWTGLDVKSISGCATCTAPGSALGHRHPDDIDAMASLFEDPPRCADHQEGAIGQSKVGAVSEMQAHQEGPGAEVPGCLNDSVLSGVEGGGGGADPAGVGAGMGDANGACVEGGMGVAEGGQRDPASLCSKGVAAGEEEAEGQGEEAILAALLTNEAATLGADSHAGISGGGGFGSSGPSGANTLPQRTWQRSLSCTATEAEVAGKSGAAATPAAAAAAAPAARPGGTQYVVHPNASALPFTTTLLSPRQANVPASHTTAAAAKSVPSAAPYRAASTGQLPDFVRPAAPAPAPPLRVASPAIMAALAARARLRQQRGTVPFRRGHTTDALLCLTPDGGPQERALLARLLRRQHKRSAQQQYTQSPSHGNTVTAVQAAGVTPFAASGAPHQGGGAFTQAMPSAQAASHHSTASTGAMPRPHPSHAPPVMHPPSSRVPSAAAVQAVPHHSTASTGAMPFAHPSHSPPVMHPPSSRAPSAAAAQASPHHSTASTGAMSLPHPSHAPQVMHPPLSRAPSAAAAQAALHHSTASTEAIPRTHPPHSLLEYASQTVPACAVSSPKPTLLPTGTPFSEPSPAAPLPALTPASSIPASATLTPASSIPTTTQTSASTAPHAIDGNKSTRAAAAVATAAAVPDNPDASSIAERPSPAVGSGSERDALHVALFGSPKCAAVGAAAAAAATAMPQQGNTSGSSSGGGNRTLGASTLSFNGRLRSMLSSGGGSGKRATTKSTSLNRSRVNHIGTSSGSESSSSGSNLVGSLVTRLRKLSRNEAARNQLQQQQQDQHTCTL</sequence>
<accession>A0ABQ7G624</accession>
<feature type="region of interest" description="Disordered" evidence="1">
    <location>
        <begin position="1"/>
        <end position="34"/>
    </location>
</feature>
<evidence type="ECO:0000313" key="2">
    <source>
        <dbReference type="EMBL" id="KAF5830061.1"/>
    </source>
</evidence>
<feature type="compositionally biased region" description="Pro residues" evidence="1">
    <location>
        <begin position="478"/>
        <end position="489"/>
    </location>
</feature>